<organism evidence="1 3">
    <name type="scientific">Bacillus glycinifermentans</name>
    <dbReference type="NCBI Taxonomy" id="1664069"/>
    <lineage>
        <taxon>Bacteria</taxon>
        <taxon>Bacillati</taxon>
        <taxon>Bacillota</taxon>
        <taxon>Bacilli</taxon>
        <taxon>Bacillales</taxon>
        <taxon>Bacillaceae</taxon>
        <taxon>Bacillus</taxon>
    </lineage>
</organism>
<evidence type="ECO:0000313" key="3">
    <source>
        <dbReference type="Proteomes" id="UP000036168"/>
    </source>
</evidence>
<dbReference type="EMBL" id="LECW02000001">
    <property type="protein sequence ID" value="KRT95724.1"/>
    <property type="molecule type" value="Genomic_DNA"/>
</dbReference>
<reference evidence="1 3" key="1">
    <citation type="journal article" date="2015" name="Int. J. Syst. Evol. Microbiol.">
        <title>Bacillus glycinifermentans sp. nov., isolated from fermented soybean paste.</title>
        <authorList>
            <person name="Kim S.J."/>
            <person name="Dunlap C.A."/>
            <person name="Kwon S.W."/>
            <person name="Rooney A.P."/>
        </authorList>
    </citation>
    <scope>NUCLEOTIDE SEQUENCE [LARGE SCALE GENOMIC DNA]</scope>
    <source>
        <strain evidence="1 3">GO-13</strain>
    </source>
</reference>
<accession>A0A0J6E2S7</accession>
<dbReference type="PATRIC" id="fig|1664069.3.peg.4731"/>
<accession>A0A0J6EYW4</accession>
<proteinExistence type="predicted"/>
<sequence length="77" mass="8972">MMKHILMINGYEAYPHARGELNHTVFTAMADRLGETYDVKKTVLQTCIRSYSETPLHFRAEIYDQDLKSFVKVLPTH</sequence>
<dbReference type="AlphaFoldDB" id="A0A0J6EYW4"/>
<reference evidence="1" key="2">
    <citation type="submission" date="2015-10" db="EMBL/GenBank/DDBJ databases">
        <authorList>
            <person name="Gilbert D.G."/>
        </authorList>
    </citation>
    <scope>NUCLEOTIDE SEQUENCE</scope>
    <source>
        <strain evidence="1">GO-13</strain>
    </source>
</reference>
<evidence type="ECO:0000313" key="4">
    <source>
        <dbReference type="Proteomes" id="UP001341297"/>
    </source>
</evidence>
<comment type="caution">
    <text evidence="1">The sequence shown here is derived from an EMBL/GenBank/DDBJ whole genome shotgun (WGS) entry which is preliminary data.</text>
</comment>
<keyword evidence="4" id="KW-1185">Reference proteome</keyword>
<dbReference type="EMBL" id="JARRTL010000007">
    <property type="protein sequence ID" value="MEC0484382.1"/>
    <property type="molecule type" value="Genomic_DNA"/>
</dbReference>
<dbReference type="RefSeq" id="WP_048355337.1">
    <property type="nucleotide sequence ID" value="NZ_CP023481.1"/>
</dbReference>
<gene>
    <name evidence="1" type="ORF">AB447_201065</name>
    <name evidence="2" type="ORF">P8828_05900</name>
</gene>
<dbReference type="Proteomes" id="UP000036168">
    <property type="component" value="Unassembled WGS sequence"/>
</dbReference>
<dbReference type="STRING" id="1664069.BGLY_0393"/>
<evidence type="ECO:0000313" key="1">
    <source>
        <dbReference type="EMBL" id="KRT95724.1"/>
    </source>
</evidence>
<reference evidence="2 4" key="3">
    <citation type="submission" date="2023-03" db="EMBL/GenBank/DDBJ databases">
        <title>Agriculturally important microbes genome sequencing.</title>
        <authorList>
            <person name="Dunlap C."/>
        </authorList>
    </citation>
    <scope>NUCLEOTIDE SEQUENCE [LARGE SCALE GENOMIC DNA]</scope>
    <source>
        <strain evidence="2 4">CBP-3203</strain>
    </source>
</reference>
<name>A0A0J6EYW4_9BACI</name>
<evidence type="ECO:0000313" key="2">
    <source>
        <dbReference type="EMBL" id="MEC0484382.1"/>
    </source>
</evidence>
<protein>
    <submittedName>
        <fullName evidence="1">Uncharacterized protein</fullName>
    </submittedName>
</protein>
<dbReference type="Proteomes" id="UP001341297">
    <property type="component" value="Unassembled WGS sequence"/>
</dbReference>